<evidence type="ECO:0000313" key="2">
    <source>
        <dbReference type="Proteomes" id="UP001172681"/>
    </source>
</evidence>
<gene>
    <name evidence="1" type="ORF">H2204_003289</name>
</gene>
<reference evidence="1" key="1">
    <citation type="submission" date="2022-10" db="EMBL/GenBank/DDBJ databases">
        <title>Culturing micro-colonial fungi from biological soil crusts in the Mojave desert and describing Neophaeococcomyces mojavensis, and introducing the new genera and species Taxawa tesnikishii.</title>
        <authorList>
            <person name="Kurbessoian T."/>
            <person name="Stajich J.E."/>
        </authorList>
    </citation>
    <scope>NUCLEOTIDE SEQUENCE</scope>
    <source>
        <strain evidence="1">TK_35</strain>
    </source>
</reference>
<evidence type="ECO:0000313" key="1">
    <source>
        <dbReference type="EMBL" id="KAJ9640660.1"/>
    </source>
</evidence>
<sequence>MIETPLLKNGFAWAAQLLGSEEALVVVDIEEVVALPSVVVVPRGDVIGDWLVVVEDSVVKVDSVNEDVLSGIVVCVTELEDGDVDTVVKLEDGVGDTVLVVGKSVEGELEEREIRGVVLMDDDEVFKTVEEVVKGVCELGLVGAKLEEVDLVL</sequence>
<organism evidence="1 2">
    <name type="scientific">Knufia peltigerae</name>
    <dbReference type="NCBI Taxonomy" id="1002370"/>
    <lineage>
        <taxon>Eukaryota</taxon>
        <taxon>Fungi</taxon>
        <taxon>Dikarya</taxon>
        <taxon>Ascomycota</taxon>
        <taxon>Pezizomycotina</taxon>
        <taxon>Eurotiomycetes</taxon>
        <taxon>Chaetothyriomycetidae</taxon>
        <taxon>Chaetothyriales</taxon>
        <taxon>Trichomeriaceae</taxon>
        <taxon>Knufia</taxon>
    </lineage>
</organism>
<proteinExistence type="predicted"/>
<protein>
    <submittedName>
        <fullName evidence="1">Uncharacterized protein</fullName>
    </submittedName>
</protein>
<accession>A0AA38YA36</accession>
<comment type="caution">
    <text evidence="1">The sequence shown here is derived from an EMBL/GenBank/DDBJ whole genome shotgun (WGS) entry which is preliminary data.</text>
</comment>
<dbReference type="AlphaFoldDB" id="A0AA38YA36"/>
<keyword evidence="2" id="KW-1185">Reference proteome</keyword>
<dbReference type="EMBL" id="JAPDRN010000014">
    <property type="protein sequence ID" value="KAJ9640660.1"/>
    <property type="molecule type" value="Genomic_DNA"/>
</dbReference>
<name>A0AA38YA36_9EURO</name>
<dbReference type="Proteomes" id="UP001172681">
    <property type="component" value="Unassembled WGS sequence"/>
</dbReference>